<dbReference type="Proteomes" id="UP001163223">
    <property type="component" value="Chromosome"/>
</dbReference>
<evidence type="ECO:0000313" key="2">
    <source>
        <dbReference type="Proteomes" id="UP001163223"/>
    </source>
</evidence>
<gene>
    <name evidence="1" type="ORF">OXU80_04430</name>
</gene>
<name>A0ACD4NRZ8_9HYPH</name>
<proteinExistence type="predicted"/>
<sequence>MGLLDQVIGNVLGQQQGYQQGSTGGLGGGFGGASGGGMSPLVMALMALLASRSGSGMGGGLGGLLGGITGGASAGGMGGAGMGAGGMGGLGGLIDMFQRSGHGDVANSWIGSGPNRQIAPHQLGEALGPDTVHALSQQTGMGRDDLLSQLSQVLPGVVDGMTPHGRMPTEDESSRW</sequence>
<accession>A0ACD4NRZ8</accession>
<reference evidence="1" key="1">
    <citation type="submission" date="2022-11" db="EMBL/GenBank/DDBJ databases">
        <title>beta-Carotene-producing bacterium, Jeongeuplla avenae sp. nov., alleviates the salt stress of Arabidopsis seedlings.</title>
        <authorList>
            <person name="Jiang L."/>
            <person name="Lee J."/>
        </authorList>
    </citation>
    <scope>NUCLEOTIDE SEQUENCE</scope>
    <source>
        <strain evidence="1">DY_R2A_6</strain>
    </source>
</reference>
<evidence type="ECO:0000313" key="1">
    <source>
        <dbReference type="EMBL" id="WAJ29488.1"/>
    </source>
</evidence>
<organism evidence="1 2">
    <name type="scientific">Antarcticirhabdus aurantiaca</name>
    <dbReference type="NCBI Taxonomy" id="2606717"/>
    <lineage>
        <taxon>Bacteria</taxon>
        <taxon>Pseudomonadati</taxon>
        <taxon>Pseudomonadota</taxon>
        <taxon>Alphaproteobacteria</taxon>
        <taxon>Hyphomicrobiales</taxon>
        <taxon>Aurantimonadaceae</taxon>
        <taxon>Antarcticirhabdus</taxon>
    </lineage>
</organism>
<protein>
    <submittedName>
        <fullName evidence="1">YidB family protein</fullName>
    </submittedName>
</protein>
<dbReference type="EMBL" id="CP113520">
    <property type="protein sequence ID" value="WAJ29488.1"/>
    <property type="molecule type" value="Genomic_DNA"/>
</dbReference>
<keyword evidence="2" id="KW-1185">Reference proteome</keyword>